<protein>
    <submittedName>
        <fullName evidence="1">Uncharacterized protein</fullName>
    </submittedName>
</protein>
<reference evidence="1" key="1">
    <citation type="submission" date="2021-03" db="EMBL/GenBank/DDBJ databases">
        <authorList>
            <person name="Tran Van P."/>
        </authorList>
    </citation>
    <scope>NUCLEOTIDE SEQUENCE</scope>
</reference>
<sequence>MYVLPEDRINCTETRLSLVLACEHLVSLYKFLSEGIKESSPGFLGSSDEPNTQMKAKICLKGYGKLREPKSKWLTWISPCVPVSHPTPVRNELEQYEHHAMNKSSVFKEWLAKVLSGLDAMSTLTSPSLVSPPTSCTLNSLCRQVEETQSNGEKHRSITIHFRTPRRGKEVWGSRGKEYD</sequence>
<dbReference type="EMBL" id="CAJPIN010000160">
    <property type="protein sequence ID" value="CAG2053134.1"/>
    <property type="molecule type" value="Genomic_DNA"/>
</dbReference>
<comment type="caution">
    <text evidence="1">The sequence shown here is derived from an EMBL/GenBank/DDBJ whole genome shotgun (WGS) entry which is preliminary data.</text>
</comment>
<keyword evidence="2" id="KW-1185">Reference proteome</keyword>
<proteinExistence type="predicted"/>
<dbReference type="Proteomes" id="UP001153148">
    <property type="component" value="Unassembled WGS sequence"/>
</dbReference>
<gene>
    <name evidence="1" type="ORF">TPAB3V08_LOCUS215</name>
</gene>
<evidence type="ECO:0000313" key="2">
    <source>
        <dbReference type="Proteomes" id="UP001153148"/>
    </source>
</evidence>
<evidence type="ECO:0000313" key="1">
    <source>
        <dbReference type="EMBL" id="CAG2053134.1"/>
    </source>
</evidence>
<name>A0ABN7NJS2_TIMPD</name>
<organism evidence="1 2">
    <name type="scientific">Timema podura</name>
    <name type="common">Walking stick</name>
    <dbReference type="NCBI Taxonomy" id="61482"/>
    <lineage>
        <taxon>Eukaryota</taxon>
        <taxon>Metazoa</taxon>
        <taxon>Ecdysozoa</taxon>
        <taxon>Arthropoda</taxon>
        <taxon>Hexapoda</taxon>
        <taxon>Insecta</taxon>
        <taxon>Pterygota</taxon>
        <taxon>Neoptera</taxon>
        <taxon>Polyneoptera</taxon>
        <taxon>Phasmatodea</taxon>
        <taxon>Timematodea</taxon>
        <taxon>Timematoidea</taxon>
        <taxon>Timematidae</taxon>
        <taxon>Timema</taxon>
    </lineage>
</organism>
<accession>A0ABN7NJS2</accession>